<feature type="domain" description="NAD(P)-binding" evidence="1">
    <location>
        <begin position="8"/>
        <end position="165"/>
    </location>
</feature>
<dbReference type="SUPFAM" id="SSF51735">
    <property type="entry name" value="NAD(P)-binding Rossmann-fold domains"/>
    <property type="match status" value="1"/>
</dbReference>
<dbReference type="PANTHER" id="PTHR43162:SF1">
    <property type="entry name" value="PRESTALK A DIFFERENTIATION PROTEIN A"/>
    <property type="match status" value="1"/>
</dbReference>
<dbReference type="Gene3D" id="3.90.25.10">
    <property type="entry name" value="UDP-galactose 4-epimerase, domain 1"/>
    <property type="match status" value="1"/>
</dbReference>
<dbReference type="EnsemblFungi" id="EJT69185">
    <property type="protein sequence ID" value="EJT69185"/>
    <property type="gene ID" value="GGTG_13294"/>
</dbReference>
<dbReference type="GeneID" id="20353752"/>
<dbReference type="InterPro" id="IPR036291">
    <property type="entry name" value="NAD(P)-bd_dom_sf"/>
</dbReference>
<reference evidence="4" key="1">
    <citation type="submission" date="2010-07" db="EMBL/GenBank/DDBJ databases">
        <title>The genome sequence of Gaeumannomyces graminis var. tritici strain R3-111a-1.</title>
        <authorList>
            <consortium name="The Broad Institute Genome Sequencing Platform"/>
            <person name="Ma L.-J."/>
            <person name="Dead R."/>
            <person name="Young S."/>
            <person name="Zeng Q."/>
            <person name="Koehrsen M."/>
            <person name="Alvarado L."/>
            <person name="Berlin A."/>
            <person name="Chapman S.B."/>
            <person name="Chen Z."/>
            <person name="Freedman E."/>
            <person name="Gellesch M."/>
            <person name="Goldberg J."/>
            <person name="Griggs A."/>
            <person name="Gujja S."/>
            <person name="Heilman E.R."/>
            <person name="Heiman D."/>
            <person name="Hepburn T."/>
            <person name="Howarth C."/>
            <person name="Jen D."/>
            <person name="Larson L."/>
            <person name="Mehta T."/>
            <person name="Neiman D."/>
            <person name="Pearson M."/>
            <person name="Roberts A."/>
            <person name="Saif S."/>
            <person name="Shea T."/>
            <person name="Shenoy N."/>
            <person name="Sisk P."/>
            <person name="Stolte C."/>
            <person name="Sykes S."/>
            <person name="Walk T."/>
            <person name="White J."/>
            <person name="Yandava C."/>
            <person name="Haas B."/>
            <person name="Nusbaum C."/>
            <person name="Birren B."/>
        </authorList>
    </citation>
    <scope>NUCLEOTIDE SEQUENCE [LARGE SCALE GENOMIC DNA]</scope>
    <source>
        <strain evidence="4">R3-111a-1</strain>
    </source>
</reference>
<dbReference type="InterPro" id="IPR016040">
    <property type="entry name" value="NAD(P)-bd_dom"/>
</dbReference>
<name>J3PIG6_GAET3</name>
<dbReference type="STRING" id="644352.J3PIG6"/>
<evidence type="ECO:0000313" key="2">
    <source>
        <dbReference type="EMBL" id="EJT69185.1"/>
    </source>
</evidence>
<accession>J3PIG6</accession>
<evidence type="ECO:0000313" key="3">
    <source>
        <dbReference type="EnsemblFungi" id="EJT69185"/>
    </source>
</evidence>
<dbReference type="Gene3D" id="3.40.50.720">
    <property type="entry name" value="NAD(P)-binding Rossmann-like Domain"/>
    <property type="match status" value="1"/>
</dbReference>
<keyword evidence="4" id="KW-1185">Reference proteome</keyword>
<evidence type="ECO:0000313" key="4">
    <source>
        <dbReference type="Proteomes" id="UP000006039"/>
    </source>
</evidence>
<dbReference type="OrthoDB" id="419598at2759"/>
<dbReference type="HOGENOM" id="CLU_007383_10_5_1"/>
<dbReference type="Pfam" id="PF13460">
    <property type="entry name" value="NAD_binding_10"/>
    <property type="match status" value="1"/>
</dbReference>
<sequence length="303" mass="32246">MHITVAPASTKAGRATIEALLADSAGPTVTGVYRNLSRVPAQFSPNPNFKAMQGDVQDGASLDFSGADAVLAITPPQFHESDIVADARKMSENMKAAAQKAGIKRLVLLSSVGAELEKGTGEILTNHAAEQVFEGTAPEVVYVRCAYFMENWMMSLETVHQEPPFFYTTITPLDFKVPMIAVKDIGSTLAAQLLATGSAPPANPHVFELWGPEDYSSLDTQAAFAAAAGRDVEVRPVPKDGLGDFFVQAGLPPSVAKEWAEMSACFLPGGVIEADVSRTEGVVRGKTTLHEAVKEMYNLPPPA</sequence>
<reference evidence="3" key="5">
    <citation type="submission" date="2018-04" db="UniProtKB">
        <authorList>
            <consortium name="EnsemblFungi"/>
        </authorList>
    </citation>
    <scope>IDENTIFICATION</scope>
    <source>
        <strain evidence="3">R3-111a-1</strain>
    </source>
</reference>
<dbReference type="AlphaFoldDB" id="J3PIG6"/>
<protein>
    <recommendedName>
        <fullName evidence="1">NAD(P)-binding domain-containing protein</fullName>
    </recommendedName>
</protein>
<gene>
    <name evidence="3" type="primary">20353752</name>
    <name evidence="2" type="ORF">GGTG_13294</name>
</gene>
<dbReference type="PANTHER" id="PTHR43162">
    <property type="match status" value="1"/>
</dbReference>
<dbReference type="EMBL" id="GL385405">
    <property type="protein sequence ID" value="EJT69185.1"/>
    <property type="molecule type" value="Genomic_DNA"/>
</dbReference>
<dbReference type="InterPro" id="IPR051604">
    <property type="entry name" value="Ergot_Alk_Oxidoreductase"/>
</dbReference>
<evidence type="ECO:0000259" key="1">
    <source>
        <dbReference type="Pfam" id="PF13460"/>
    </source>
</evidence>
<dbReference type="eggNOG" id="ENOG502SAYW">
    <property type="taxonomic scope" value="Eukaryota"/>
</dbReference>
<dbReference type="RefSeq" id="XP_009229464.1">
    <property type="nucleotide sequence ID" value="XM_009231200.1"/>
</dbReference>
<dbReference type="Proteomes" id="UP000006039">
    <property type="component" value="Unassembled WGS sequence"/>
</dbReference>
<proteinExistence type="predicted"/>
<reference evidence="2" key="2">
    <citation type="submission" date="2010-07" db="EMBL/GenBank/DDBJ databases">
        <authorList>
            <consortium name="The Broad Institute Genome Sequencing Platform"/>
            <consortium name="Broad Institute Genome Sequencing Center for Infectious Disease"/>
            <person name="Ma L.-J."/>
            <person name="Dead R."/>
            <person name="Young S."/>
            <person name="Zeng Q."/>
            <person name="Koehrsen M."/>
            <person name="Alvarado L."/>
            <person name="Berlin A."/>
            <person name="Chapman S.B."/>
            <person name="Chen Z."/>
            <person name="Freedman E."/>
            <person name="Gellesch M."/>
            <person name="Goldberg J."/>
            <person name="Griggs A."/>
            <person name="Gujja S."/>
            <person name="Heilman E.R."/>
            <person name="Heiman D."/>
            <person name="Hepburn T."/>
            <person name="Howarth C."/>
            <person name="Jen D."/>
            <person name="Larson L."/>
            <person name="Mehta T."/>
            <person name="Neiman D."/>
            <person name="Pearson M."/>
            <person name="Roberts A."/>
            <person name="Saif S."/>
            <person name="Shea T."/>
            <person name="Shenoy N."/>
            <person name="Sisk P."/>
            <person name="Stolte C."/>
            <person name="Sykes S."/>
            <person name="Walk T."/>
            <person name="White J."/>
            <person name="Yandava C."/>
            <person name="Haas B."/>
            <person name="Nusbaum C."/>
            <person name="Birren B."/>
        </authorList>
    </citation>
    <scope>NUCLEOTIDE SEQUENCE</scope>
    <source>
        <strain evidence="2">R3-111a-1</strain>
    </source>
</reference>
<organism evidence="2">
    <name type="scientific">Gaeumannomyces tritici (strain R3-111a-1)</name>
    <name type="common">Wheat and barley take-all root rot fungus</name>
    <name type="synonym">Gaeumannomyces graminis var. tritici</name>
    <dbReference type="NCBI Taxonomy" id="644352"/>
    <lineage>
        <taxon>Eukaryota</taxon>
        <taxon>Fungi</taxon>
        <taxon>Dikarya</taxon>
        <taxon>Ascomycota</taxon>
        <taxon>Pezizomycotina</taxon>
        <taxon>Sordariomycetes</taxon>
        <taxon>Sordariomycetidae</taxon>
        <taxon>Magnaporthales</taxon>
        <taxon>Magnaporthaceae</taxon>
        <taxon>Gaeumannomyces</taxon>
    </lineage>
</organism>
<dbReference type="VEuPathDB" id="FungiDB:GGTG_13294"/>
<reference evidence="3" key="4">
    <citation type="journal article" date="2015" name="G3 (Bethesda)">
        <title>Genome sequences of three phytopathogenic species of the Magnaporthaceae family of fungi.</title>
        <authorList>
            <person name="Okagaki L.H."/>
            <person name="Nunes C.C."/>
            <person name="Sailsbery J."/>
            <person name="Clay B."/>
            <person name="Brown D."/>
            <person name="John T."/>
            <person name="Oh Y."/>
            <person name="Young N."/>
            <person name="Fitzgerald M."/>
            <person name="Haas B.J."/>
            <person name="Zeng Q."/>
            <person name="Young S."/>
            <person name="Adiconis X."/>
            <person name="Fan L."/>
            <person name="Levin J.Z."/>
            <person name="Mitchell T.K."/>
            <person name="Okubara P.A."/>
            <person name="Farman M.L."/>
            <person name="Kohn L.M."/>
            <person name="Birren B."/>
            <person name="Ma L.-J."/>
            <person name="Dean R.A."/>
        </authorList>
    </citation>
    <scope>NUCLEOTIDE SEQUENCE</scope>
    <source>
        <strain evidence="3">R3-111a-1</strain>
    </source>
</reference>
<reference evidence="2" key="3">
    <citation type="submission" date="2010-09" db="EMBL/GenBank/DDBJ databases">
        <title>Annotation of Gaeumannomyces graminis var. tritici R3-111a-1.</title>
        <authorList>
            <consortium name="The Broad Institute Genome Sequencing Platform"/>
            <person name="Ma L.-J."/>
            <person name="Dead R."/>
            <person name="Young S.K."/>
            <person name="Zeng Q."/>
            <person name="Gargeya S."/>
            <person name="Fitzgerald M."/>
            <person name="Haas B."/>
            <person name="Abouelleil A."/>
            <person name="Alvarado L."/>
            <person name="Arachchi H.M."/>
            <person name="Berlin A."/>
            <person name="Brown A."/>
            <person name="Chapman S.B."/>
            <person name="Chen Z."/>
            <person name="Dunbar C."/>
            <person name="Freedman E."/>
            <person name="Gearin G."/>
            <person name="Gellesch M."/>
            <person name="Goldberg J."/>
            <person name="Griggs A."/>
            <person name="Gujja S."/>
            <person name="Heiman D."/>
            <person name="Howarth C."/>
            <person name="Larson L."/>
            <person name="Lui A."/>
            <person name="MacDonald P.J.P."/>
            <person name="Mehta T."/>
            <person name="Montmayeur A."/>
            <person name="Murphy C."/>
            <person name="Neiman D."/>
            <person name="Pearson M."/>
            <person name="Priest M."/>
            <person name="Roberts A."/>
            <person name="Saif S."/>
            <person name="Shea T."/>
            <person name="Shenoy N."/>
            <person name="Sisk P."/>
            <person name="Stolte C."/>
            <person name="Sykes S."/>
            <person name="Yandava C."/>
            <person name="Wortman J."/>
            <person name="Nusbaum C."/>
            <person name="Birren B."/>
        </authorList>
    </citation>
    <scope>NUCLEOTIDE SEQUENCE</scope>
    <source>
        <strain evidence="2">R3-111a-1</strain>
    </source>
</reference>